<comment type="caution">
    <text evidence="3">The sequence shown here is derived from an EMBL/GenBank/DDBJ whole genome shotgun (WGS) entry which is preliminary data.</text>
</comment>
<dbReference type="PROSITE" id="PS51375">
    <property type="entry name" value="PPR"/>
    <property type="match status" value="1"/>
</dbReference>
<dbReference type="GO" id="GO:0003723">
    <property type="term" value="F:RNA binding"/>
    <property type="evidence" value="ECO:0007669"/>
    <property type="project" value="InterPro"/>
</dbReference>
<evidence type="ECO:0000313" key="3">
    <source>
        <dbReference type="EMBL" id="MBA0610812.1"/>
    </source>
</evidence>
<dbReference type="InterPro" id="IPR046960">
    <property type="entry name" value="PPR_At4g14850-like_plant"/>
</dbReference>
<dbReference type="EMBL" id="JABFAC010000004">
    <property type="protein sequence ID" value="MBA0610812.1"/>
    <property type="molecule type" value="Genomic_DNA"/>
</dbReference>
<keyword evidence="4" id="KW-1185">Reference proteome</keyword>
<dbReference type="PANTHER" id="PTHR47926">
    <property type="entry name" value="PENTATRICOPEPTIDE REPEAT-CONTAINING PROTEIN"/>
    <property type="match status" value="1"/>
</dbReference>
<gene>
    <name evidence="3" type="ORF">Godav_011593</name>
</gene>
<dbReference type="PANTHER" id="PTHR47926:SF533">
    <property type="entry name" value="DYW DOMAIN-CONTAINING PROTEIN"/>
    <property type="match status" value="1"/>
</dbReference>
<feature type="repeat" description="PPR" evidence="2">
    <location>
        <begin position="96"/>
        <end position="130"/>
    </location>
</feature>
<dbReference type="AlphaFoldDB" id="A0A7J8RBS9"/>
<evidence type="ECO:0000256" key="2">
    <source>
        <dbReference type="PROSITE-ProRule" id="PRU00708"/>
    </source>
</evidence>
<evidence type="ECO:0000313" key="4">
    <source>
        <dbReference type="Proteomes" id="UP000593561"/>
    </source>
</evidence>
<name>A0A7J8RBS9_GOSDV</name>
<dbReference type="FunFam" id="1.25.40.10:FF:000381">
    <property type="entry name" value="Pentatricopeptide repeat-containing protein"/>
    <property type="match status" value="1"/>
</dbReference>
<keyword evidence="1" id="KW-0677">Repeat</keyword>
<accession>A0A7J8RBS9</accession>
<sequence length="219" mass="24715">MPERTSTSVSTYLCETGTRENGDYVRNDLDISHLISILKYCDGEGCLEFGRTYHGLIAKTGLDGDEFVNTNLIDMYAKCGDINSAVMVFNQMPRLNVALCNCLISGYANCGLFQEAFRLFMNYESWGNKLNSYTYSFMLAICGILSAIEEGKQLHAQVVKMEYLSETIVSNALLTMYCKCEVLADAKSLFEWLPQRNIVYSQNILLLLLLLLLRYSGVF</sequence>
<protein>
    <recommendedName>
        <fullName evidence="5">Pentatricopeptide repeat-containing protein</fullName>
    </recommendedName>
</protein>
<organism evidence="3 4">
    <name type="scientific">Gossypium davidsonii</name>
    <name type="common">Davidson's cotton</name>
    <name type="synonym">Gossypium klotzschianum subsp. davidsonii</name>
    <dbReference type="NCBI Taxonomy" id="34287"/>
    <lineage>
        <taxon>Eukaryota</taxon>
        <taxon>Viridiplantae</taxon>
        <taxon>Streptophyta</taxon>
        <taxon>Embryophyta</taxon>
        <taxon>Tracheophyta</taxon>
        <taxon>Spermatophyta</taxon>
        <taxon>Magnoliopsida</taxon>
        <taxon>eudicotyledons</taxon>
        <taxon>Gunneridae</taxon>
        <taxon>Pentapetalae</taxon>
        <taxon>rosids</taxon>
        <taxon>malvids</taxon>
        <taxon>Malvales</taxon>
        <taxon>Malvaceae</taxon>
        <taxon>Malvoideae</taxon>
        <taxon>Gossypium</taxon>
    </lineage>
</organism>
<dbReference type="InterPro" id="IPR011990">
    <property type="entry name" value="TPR-like_helical_dom_sf"/>
</dbReference>
<reference evidence="3 4" key="1">
    <citation type="journal article" date="2019" name="Genome Biol. Evol.">
        <title>Insights into the evolution of the New World diploid cottons (Gossypium, subgenus Houzingenia) based on genome sequencing.</title>
        <authorList>
            <person name="Grover C.E."/>
            <person name="Arick M.A. 2nd"/>
            <person name="Thrash A."/>
            <person name="Conover J.L."/>
            <person name="Sanders W.S."/>
            <person name="Peterson D.G."/>
            <person name="Frelichowski J.E."/>
            <person name="Scheffler J.A."/>
            <person name="Scheffler B.E."/>
            <person name="Wendel J.F."/>
        </authorList>
    </citation>
    <scope>NUCLEOTIDE SEQUENCE [LARGE SCALE GENOMIC DNA]</scope>
    <source>
        <strain evidence="3">27</strain>
        <tissue evidence="3">Leaf</tissue>
    </source>
</reference>
<dbReference type="InterPro" id="IPR002885">
    <property type="entry name" value="PPR_rpt"/>
</dbReference>
<dbReference type="Pfam" id="PF13041">
    <property type="entry name" value="PPR_2"/>
    <property type="match status" value="1"/>
</dbReference>
<evidence type="ECO:0000256" key="1">
    <source>
        <dbReference type="ARBA" id="ARBA00022737"/>
    </source>
</evidence>
<dbReference type="NCBIfam" id="TIGR00756">
    <property type="entry name" value="PPR"/>
    <property type="match status" value="2"/>
</dbReference>
<proteinExistence type="predicted"/>
<evidence type="ECO:0008006" key="5">
    <source>
        <dbReference type="Google" id="ProtNLM"/>
    </source>
</evidence>
<dbReference type="GO" id="GO:0009451">
    <property type="term" value="P:RNA modification"/>
    <property type="evidence" value="ECO:0007669"/>
    <property type="project" value="InterPro"/>
</dbReference>
<dbReference type="Proteomes" id="UP000593561">
    <property type="component" value="Unassembled WGS sequence"/>
</dbReference>
<dbReference type="Gene3D" id="1.25.40.10">
    <property type="entry name" value="Tetratricopeptide repeat domain"/>
    <property type="match status" value="1"/>
</dbReference>